<dbReference type="InterPro" id="IPR050300">
    <property type="entry name" value="GDXG_lipolytic_enzyme"/>
</dbReference>
<evidence type="ECO:0000313" key="5">
    <source>
        <dbReference type="Proteomes" id="UP000006860"/>
    </source>
</evidence>
<keyword evidence="2" id="KW-0378">Hydrolase</keyword>
<evidence type="ECO:0000259" key="3">
    <source>
        <dbReference type="Pfam" id="PF20434"/>
    </source>
</evidence>
<dbReference type="InterPro" id="IPR029058">
    <property type="entry name" value="AB_hydrolase_fold"/>
</dbReference>
<sequence length="308" mass="34428">MALGNRLVWRVICFCLILMSASELVAQRAPRRPQPDLKNEQYGSHHRHVLDLWKADSDSPTPLIVYIHGGGFHAGSKEKLPGFLLNLLDDGVSVMAINYRLSPEVIMPAHYLDCARAIQYARLHAEEWNIDPKRVAAVGGSAGAGTSLWLGFHDDLADPDNEDPVLRESTRLHCMAVFGAQSTYDPHVIRELIGDAAAKHPALPGFYGFGFDEIDTPAAKEKFRIASPITYLTKDDPPVYAFYSEPRGPLPDNARPGQGIHHINFGFKLKDAMDKLEIECIVRHNDEKKDTTTELRQFLLRNLDVPEN</sequence>
<dbReference type="KEGG" id="pbs:Plabr_4543"/>
<dbReference type="Pfam" id="PF20434">
    <property type="entry name" value="BD-FAE"/>
    <property type="match status" value="1"/>
</dbReference>
<dbReference type="HOGENOM" id="CLU_077668_0_0_0"/>
<dbReference type="EMBL" id="CP002546">
    <property type="protein sequence ID" value="ADY62114.1"/>
    <property type="molecule type" value="Genomic_DNA"/>
</dbReference>
<dbReference type="OrthoDB" id="265201at2"/>
<name>F0SMD5_RUBBR</name>
<evidence type="ECO:0000256" key="1">
    <source>
        <dbReference type="ARBA" id="ARBA00010515"/>
    </source>
</evidence>
<dbReference type="eggNOG" id="COG0657">
    <property type="taxonomic scope" value="Bacteria"/>
</dbReference>
<dbReference type="SUPFAM" id="SSF53474">
    <property type="entry name" value="alpha/beta-Hydrolases"/>
    <property type="match status" value="1"/>
</dbReference>
<evidence type="ECO:0000256" key="2">
    <source>
        <dbReference type="ARBA" id="ARBA00022801"/>
    </source>
</evidence>
<comment type="similarity">
    <text evidence="1">Belongs to the 'GDXG' lipolytic enzyme family.</text>
</comment>
<keyword evidence="5" id="KW-1185">Reference proteome</keyword>
<dbReference type="Proteomes" id="UP000006860">
    <property type="component" value="Chromosome"/>
</dbReference>
<dbReference type="PANTHER" id="PTHR48081">
    <property type="entry name" value="AB HYDROLASE SUPERFAMILY PROTEIN C4A8.06C"/>
    <property type="match status" value="1"/>
</dbReference>
<organism evidence="4 5">
    <name type="scientific">Rubinisphaera brasiliensis (strain ATCC 49424 / DSM 5305 / JCM 21570 / IAM 15109 / NBRC 103401 / IFAM 1448)</name>
    <name type="common">Planctomyces brasiliensis</name>
    <dbReference type="NCBI Taxonomy" id="756272"/>
    <lineage>
        <taxon>Bacteria</taxon>
        <taxon>Pseudomonadati</taxon>
        <taxon>Planctomycetota</taxon>
        <taxon>Planctomycetia</taxon>
        <taxon>Planctomycetales</taxon>
        <taxon>Planctomycetaceae</taxon>
        <taxon>Rubinisphaera</taxon>
    </lineage>
</organism>
<accession>F0SMD5</accession>
<proteinExistence type="inferred from homology"/>
<protein>
    <submittedName>
        <fullName evidence="4">Esterase/lipase-like protein</fullName>
    </submittedName>
</protein>
<dbReference type="STRING" id="756272.Plabr_4543"/>
<evidence type="ECO:0000313" key="4">
    <source>
        <dbReference type="EMBL" id="ADY62114.1"/>
    </source>
</evidence>
<dbReference type="GO" id="GO:0004806">
    <property type="term" value="F:triacylglycerol lipase activity"/>
    <property type="evidence" value="ECO:0007669"/>
    <property type="project" value="TreeGrafter"/>
</dbReference>
<dbReference type="AlphaFoldDB" id="F0SMD5"/>
<dbReference type="InterPro" id="IPR049492">
    <property type="entry name" value="BD-FAE-like_dom"/>
</dbReference>
<gene>
    <name evidence="4" type="ordered locus">Plabr_4543</name>
</gene>
<feature type="domain" description="BD-FAE-like" evidence="3">
    <location>
        <begin position="55"/>
        <end position="242"/>
    </location>
</feature>
<dbReference type="PANTHER" id="PTHR48081:SF30">
    <property type="entry name" value="ACETYL-HYDROLASE LIPR-RELATED"/>
    <property type="match status" value="1"/>
</dbReference>
<dbReference type="RefSeq" id="WP_013630818.1">
    <property type="nucleotide sequence ID" value="NC_015174.1"/>
</dbReference>
<dbReference type="Gene3D" id="3.40.50.1820">
    <property type="entry name" value="alpha/beta hydrolase"/>
    <property type="match status" value="1"/>
</dbReference>
<reference evidence="5" key="1">
    <citation type="submission" date="2011-02" db="EMBL/GenBank/DDBJ databases">
        <title>The complete genome of Planctomyces brasiliensis DSM 5305.</title>
        <authorList>
            <person name="Lucas S."/>
            <person name="Copeland A."/>
            <person name="Lapidus A."/>
            <person name="Bruce D."/>
            <person name="Goodwin L."/>
            <person name="Pitluck S."/>
            <person name="Kyrpides N."/>
            <person name="Mavromatis K."/>
            <person name="Pagani I."/>
            <person name="Ivanova N."/>
            <person name="Ovchinnikova G."/>
            <person name="Lu M."/>
            <person name="Detter J.C."/>
            <person name="Han C."/>
            <person name="Land M."/>
            <person name="Hauser L."/>
            <person name="Markowitz V."/>
            <person name="Cheng J.-F."/>
            <person name="Hugenholtz P."/>
            <person name="Woyke T."/>
            <person name="Wu D."/>
            <person name="Tindall B."/>
            <person name="Pomrenke H.G."/>
            <person name="Brambilla E."/>
            <person name="Klenk H.-P."/>
            <person name="Eisen J.A."/>
        </authorList>
    </citation>
    <scope>NUCLEOTIDE SEQUENCE [LARGE SCALE GENOMIC DNA]</scope>
    <source>
        <strain evidence="5">ATCC 49424 / DSM 5305 / JCM 21570 / NBRC 103401 / IFAM 1448</strain>
    </source>
</reference>